<organism evidence="5 6">
    <name type="scientific">Pararge aegeria aegeria</name>
    <dbReference type="NCBI Taxonomy" id="348720"/>
    <lineage>
        <taxon>Eukaryota</taxon>
        <taxon>Metazoa</taxon>
        <taxon>Ecdysozoa</taxon>
        <taxon>Arthropoda</taxon>
        <taxon>Hexapoda</taxon>
        <taxon>Insecta</taxon>
        <taxon>Pterygota</taxon>
        <taxon>Neoptera</taxon>
        <taxon>Endopterygota</taxon>
        <taxon>Lepidoptera</taxon>
        <taxon>Glossata</taxon>
        <taxon>Ditrysia</taxon>
        <taxon>Papilionoidea</taxon>
        <taxon>Nymphalidae</taxon>
        <taxon>Satyrinae</taxon>
        <taxon>Satyrini</taxon>
        <taxon>Parargina</taxon>
        <taxon>Pararge</taxon>
    </lineage>
</organism>
<dbReference type="InterPro" id="IPR013762">
    <property type="entry name" value="Integrase-like_cat_sf"/>
</dbReference>
<evidence type="ECO:0000256" key="1">
    <source>
        <dbReference type="ARBA" id="ARBA00023125"/>
    </source>
</evidence>
<dbReference type="AlphaFoldDB" id="A0A8S4QG60"/>
<dbReference type="GO" id="GO:0015074">
    <property type="term" value="P:DNA integration"/>
    <property type="evidence" value="ECO:0007669"/>
    <property type="project" value="InterPro"/>
</dbReference>
<evidence type="ECO:0000313" key="6">
    <source>
        <dbReference type="Proteomes" id="UP000838756"/>
    </source>
</evidence>
<evidence type="ECO:0000259" key="4">
    <source>
        <dbReference type="PROSITE" id="PS51898"/>
    </source>
</evidence>
<feature type="non-terminal residue" evidence="5">
    <location>
        <position position="1"/>
    </location>
</feature>
<dbReference type="Proteomes" id="UP000838756">
    <property type="component" value="Unassembled WGS sequence"/>
</dbReference>
<gene>
    <name evidence="5" type="primary">jg23352</name>
    <name evidence="5" type="ORF">PAEG_LOCUS1567</name>
</gene>
<dbReference type="GO" id="GO:0003677">
    <property type="term" value="F:DNA binding"/>
    <property type="evidence" value="ECO:0007669"/>
    <property type="project" value="UniProtKB-KW"/>
</dbReference>
<dbReference type="EMBL" id="CAKXAJ010005562">
    <property type="protein sequence ID" value="CAH2209166.1"/>
    <property type="molecule type" value="Genomic_DNA"/>
</dbReference>
<dbReference type="PANTHER" id="PTHR30349:SF41">
    <property type="entry name" value="INTEGRASE_RECOMBINASE PROTEIN MJ0367-RELATED"/>
    <property type="match status" value="1"/>
</dbReference>
<dbReference type="SUPFAM" id="SSF56349">
    <property type="entry name" value="DNA breaking-rejoining enzymes"/>
    <property type="match status" value="1"/>
</dbReference>
<dbReference type="CDD" id="cd00397">
    <property type="entry name" value="DNA_BRE_C"/>
    <property type="match status" value="1"/>
</dbReference>
<reference evidence="5" key="1">
    <citation type="submission" date="2022-03" db="EMBL/GenBank/DDBJ databases">
        <authorList>
            <person name="Lindestad O."/>
        </authorList>
    </citation>
    <scope>NUCLEOTIDE SEQUENCE</scope>
</reference>
<protein>
    <submittedName>
        <fullName evidence="5">Jg23352 protein</fullName>
    </submittedName>
</protein>
<evidence type="ECO:0000313" key="5">
    <source>
        <dbReference type="EMBL" id="CAH2209166.1"/>
    </source>
</evidence>
<evidence type="ECO:0000256" key="3">
    <source>
        <dbReference type="SAM" id="MobiDB-lite"/>
    </source>
</evidence>
<evidence type="ECO:0000256" key="2">
    <source>
        <dbReference type="ARBA" id="ARBA00023172"/>
    </source>
</evidence>
<dbReference type="Gene3D" id="1.10.443.10">
    <property type="entry name" value="Intergrase catalytic core"/>
    <property type="match status" value="1"/>
</dbReference>
<dbReference type="InterPro" id="IPR002104">
    <property type="entry name" value="Integrase_catalytic"/>
</dbReference>
<feature type="region of interest" description="Disordered" evidence="3">
    <location>
        <begin position="1"/>
        <end position="25"/>
    </location>
</feature>
<dbReference type="OrthoDB" id="7776589at2759"/>
<keyword evidence="1" id="KW-0238">DNA-binding</keyword>
<keyword evidence="2" id="KW-0233">DNA recombination</keyword>
<dbReference type="GO" id="GO:0006310">
    <property type="term" value="P:DNA recombination"/>
    <property type="evidence" value="ECO:0007669"/>
    <property type="project" value="UniProtKB-KW"/>
</dbReference>
<keyword evidence="6" id="KW-1185">Reference proteome</keyword>
<dbReference type="Pfam" id="PF00589">
    <property type="entry name" value="Phage_integrase"/>
    <property type="match status" value="1"/>
</dbReference>
<dbReference type="InterPro" id="IPR011010">
    <property type="entry name" value="DNA_brk_join_enz"/>
</dbReference>
<comment type="caution">
    <text evidence="5">The sequence shown here is derived from an EMBL/GenBank/DDBJ whole genome shotgun (WGS) entry which is preliminary data.</text>
</comment>
<dbReference type="PANTHER" id="PTHR30349">
    <property type="entry name" value="PHAGE INTEGRASE-RELATED"/>
    <property type="match status" value="1"/>
</dbReference>
<sequence>ISLKTNMESEIIPETPENSSDESTPPEILKKADEVINNLVPQVSRPKYVAAYNKFMEWRRNKKQQNKGFKPNKAETLDAEQVNQFLNQAPDNQFLAIKVALIFGVQGACRHQELCDLTVDNIIDKGDMLLVKIPKTKTGKARSFVVTDEFYQTYKKYFSSRPTNLATKRFFVGYRNGRCTKQNIGINTFGSMPKIVAKYLNLANPESYTGHTFRRTSATLLADSGADLLTKKRHGGWKSNSVAEGYVEGRLSR</sequence>
<name>A0A8S4QG60_9NEOP</name>
<proteinExistence type="predicted"/>
<dbReference type="InterPro" id="IPR050090">
    <property type="entry name" value="Tyrosine_recombinase_XerCD"/>
</dbReference>
<dbReference type="PROSITE" id="PS51898">
    <property type="entry name" value="TYR_RECOMBINASE"/>
    <property type="match status" value="1"/>
</dbReference>
<accession>A0A8S4QG60</accession>
<feature type="domain" description="Tyr recombinase" evidence="4">
    <location>
        <begin position="72"/>
        <end position="253"/>
    </location>
</feature>